<dbReference type="OrthoDB" id="8595277at2"/>
<feature type="domain" description="Antitoxin Xre/MbcA/ParS-like toxin-binding" evidence="1">
    <location>
        <begin position="94"/>
        <end position="143"/>
    </location>
</feature>
<sequence>MAQADMTLDDIVISRLDSSRQATSSSWLAEATLDEQRLAGHTLRVVVKTIPRDLVAHTIDVSPSNFSKLYKRKHLSRVQSEDISDLTATWAEMRDIFMNQDKLIAEWLDSPLPSLNGRKPSDLLQTLVGRKVLREQLNRLRYGDFS</sequence>
<protein>
    <recommendedName>
        <fullName evidence="1">Antitoxin Xre/MbcA/ParS-like toxin-binding domain-containing protein</fullName>
    </recommendedName>
</protein>
<dbReference type="EMBL" id="AJYQ02000002">
    <property type="protein sequence ID" value="OEE38329.1"/>
    <property type="molecule type" value="Genomic_DNA"/>
</dbReference>
<reference evidence="2 3" key="1">
    <citation type="journal article" date="2012" name="Science">
        <title>Ecological populations of bacteria act as socially cohesive units of antibiotic production and resistance.</title>
        <authorList>
            <person name="Cordero O.X."/>
            <person name="Wildschutte H."/>
            <person name="Kirkup B."/>
            <person name="Proehl S."/>
            <person name="Ngo L."/>
            <person name="Hussain F."/>
            <person name="Le Roux F."/>
            <person name="Mincer T."/>
            <person name="Polz M.F."/>
        </authorList>
    </citation>
    <scope>NUCLEOTIDE SEQUENCE [LARGE SCALE GENOMIC DNA]</scope>
    <source>
        <strain evidence="2 3">ZF-129</strain>
    </source>
</reference>
<dbReference type="RefSeq" id="WP_017041329.1">
    <property type="nucleotide sequence ID" value="NZ_AJYQ02000002.1"/>
</dbReference>
<dbReference type="InterPro" id="IPR024467">
    <property type="entry name" value="Xre/MbcA/ParS-like_toxin-bd"/>
</dbReference>
<evidence type="ECO:0000313" key="2">
    <source>
        <dbReference type="EMBL" id="OEE38329.1"/>
    </source>
</evidence>
<evidence type="ECO:0000313" key="3">
    <source>
        <dbReference type="Proteomes" id="UP000094741"/>
    </source>
</evidence>
<comment type="caution">
    <text evidence="2">The sequence shown here is derived from an EMBL/GenBank/DDBJ whole genome shotgun (WGS) entry which is preliminary data.</text>
</comment>
<evidence type="ECO:0000259" key="1">
    <source>
        <dbReference type="Pfam" id="PF09722"/>
    </source>
</evidence>
<organism evidence="2 3">
    <name type="scientific">Vibrio genomosp. F10 str. ZF-129</name>
    <dbReference type="NCBI Taxonomy" id="1187848"/>
    <lineage>
        <taxon>Bacteria</taxon>
        <taxon>Pseudomonadati</taxon>
        <taxon>Pseudomonadota</taxon>
        <taxon>Gammaproteobacteria</taxon>
        <taxon>Vibrionales</taxon>
        <taxon>Vibrionaceae</taxon>
        <taxon>Vibrio</taxon>
    </lineage>
</organism>
<dbReference type="Pfam" id="PF09722">
    <property type="entry name" value="Xre_MbcA_ParS_C"/>
    <property type="match status" value="1"/>
</dbReference>
<dbReference type="eggNOG" id="COG5642">
    <property type="taxonomic scope" value="Bacteria"/>
</dbReference>
<dbReference type="AlphaFoldDB" id="A0A1E5BKD2"/>
<name>A0A1E5BKD2_9VIBR</name>
<accession>A0A1E5BKD2</accession>
<gene>
    <name evidence="2" type="ORF">A1QO_02820</name>
</gene>
<dbReference type="STRING" id="1187848.A1QO_02820"/>
<dbReference type="Proteomes" id="UP000094741">
    <property type="component" value="Unassembled WGS sequence"/>
</dbReference>
<proteinExistence type="predicted"/>